<keyword evidence="12" id="KW-1185">Reference proteome</keyword>
<evidence type="ECO:0000256" key="1">
    <source>
        <dbReference type="ARBA" id="ARBA00004279"/>
    </source>
</evidence>
<sequence length="539" mass="61349">MEEVELLKERLQAITDKRKLQEEIAQKKIKVEEEKLKLHHLKKKTLREKWLLDGLSTLTTKEQEEMWRQNQKDQQQATLLEQSITRVEKEIEDLEKEEVQISAREEAVLKRLKLVERTAEEIIKAVKADVQEEPAGYIYSNIPDLPKSFKPSVLKRTRPAGRQNGDETRQALYAMEIKVEKDMKTGESTVLSTIPVPSDEFKGTGVKVYDDGRKSVYAVSSDGSVAQNGIGELAATEVDELLRKATEKNTTSPTELHDPVFSNQFSSPTQQTCDQISGPNVQETVKIETCELHRLEPLVCKENGEKNILHPPRRAQKMTAFTEPRLTEERLPSINNTRTDHSELDKVKPNELDSNQKTGENRDVVFPNSEYPKETLSPDFEEDTRYSLVHARPCYIDDSEPVTMIFMGYKHADESEEENKLISDFDGFIHAELVVIDDDDEEETRGGEMSVYHNSTNQSQDDQPIRHNVAQKPPETSITAHMNHKLPYKNSISLQEQEESLSHPVSSSHVNGQVLEDGTEDPSLTALRIRMAKLGKKVI</sequence>
<keyword evidence="5" id="KW-0963">Cytoplasm</keyword>
<feature type="coiled-coil region" evidence="10">
    <location>
        <begin position="70"/>
        <end position="104"/>
    </location>
</feature>
<dbReference type="KEGG" id="muo:115471733"/>
<dbReference type="GO" id="GO:0016020">
    <property type="term" value="C:membrane"/>
    <property type="evidence" value="ECO:0007669"/>
    <property type="project" value="InterPro"/>
</dbReference>
<gene>
    <name evidence="13" type="primary">PALMD</name>
</gene>
<comment type="similarity">
    <text evidence="4">Belongs to the paralemmin family.</text>
</comment>
<feature type="region of interest" description="Disordered" evidence="11">
    <location>
        <begin position="494"/>
        <end position="519"/>
    </location>
</feature>
<dbReference type="GO" id="GO:0043197">
    <property type="term" value="C:dendritic spine"/>
    <property type="evidence" value="ECO:0007669"/>
    <property type="project" value="UniProtKB-SubCell"/>
</dbReference>
<evidence type="ECO:0000256" key="5">
    <source>
        <dbReference type="ARBA" id="ARBA00022490"/>
    </source>
</evidence>
<feature type="region of interest" description="Disordered" evidence="11">
    <location>
        <begin position="349"/>
        <end position="377"/>
    </location>
</feature>
<dbReference type="PANTHER" id="PTHR46881">
    <property type="entry name" value="PALMDELPHIN"/>
    <property type="match status" value="1"/>
</dbReference>
<dbReference type="AlphaFoldDB" id="A0A6P7YEY8"/>
<evidence type="ECO:0000256" key="8">
    <source>
        <dbReference type="ARBA" id="ARBA00023273"/>
    </source>
</evidence>
<evidence type="ECO:0000313" key="12">
    <source>
        <dbReference type="Proteomes" id="UP000515156"/>
    </source>
</evidence>
<evidence type="ECO:0000256" key="6">
    <source>
        <dbReference type="ARBA" id="ARBA00023018"/>
    </source>
</evidence>
<evidence type="ECO:0000256" key="11">
    <source>
        <dbReference type="SAM" id="MobiDB-lite"/>
    </source>
</evidence>
<proteinExistence type="inferred from homology"/>
<comment type="subcellular location">
    <subcellularLocation>
        <location evidence="1">Cell projection</location>
        <location evidence="1">Dendrite</location>
    </subcellularLocation>
    <subcellularLocation>
        <location evidence="3">Cell projection</location>
        <location evidence="3">Dendritic spine</location>
    </subcellularLocation>
    <subcellularLocation>
        <location evidence="2">Cytoplasm</location>
    </subcellularLocation>
</comment>
<name>A0A6P7YEY8_9AMPH</name>
<keyword evidence="8" id="KW-0966">Cell projection</keyword>
<reference evidence="13" key="1">
    <citation type="submission" date="2025-08" db="UniProtKB">
        <authorList>
            <consortium name="RefSeq"/>
        </authorList>
    </citation>
    <scope>IDENTIFICATION</scope>
</reference>
<organism evidence="12 13">
    <name type="scientific">Microcaecilia unicolor</name>
    <dbReference type="NCBI Taxonomy" id="1415580"/>
    <lineage>
        <taxon>Eukaryota</taxon>
        <taxon>Metazoa</taxon>
        <taxon>Chordata</taxon>
        <taxon>Craniata</taxon>
        <taxon>Vertebrata</taxon>
        <taxon>Euteleostomi</taxon>
        <taxon>Amphibia</taxon>
        <taxon>Gymnophiona</taxon>
        <taxon>Siphonopidae</taxon>
        <taxon>Microcaecilia</taxon>
    </lineage>
</organism>
<protein>
    <recommendedName>
        <fullName evidence="9">Palmdelphin</fullName>
    </recommendedName>
</protein>
<accession>A0A6P7YEY8</accession>
<dbReference type="PANTHER" id="PTHR46881:SF1">
    <property type="entry name" value="PALMDELPHIN"/>
    <property type="match status" value="1"/>
</dbReference>
<dbReference type="OrthoDB" id="9937247at2759"/>
<dbReference type="Pfam" id="PF03285">
    <property type="entry name" value="Paralemmin"/>
    <property type="match status" value="2"/>
</dbReference>
<dbReference type="GO" id="GO:0008360">
    <property type="term" value="P:regulation of cell shape"/>
    <property type="evidence" value="ECO:0007669"/>
    <property type="project" value="InterPro"/>
</dbReference>
<feature type="coiled-coil region" evidence="10">
    <location>
        <begin position="4"/>
        <end position="44"/>
    </location>
</feature>
<dbReference type="RefSeq" id="XP_030061394.1">
    <property type="nucleotide sequence ID" value="XM_030205534.1"/>
</dbReference>
<dbReference type="InParanoid" id="A0A6P7YEY8"/>
<dbReference type="CTD" id="54873"/>
<keyword evidence="6" id="KW-0770">Synapse</keyword>
<evidence type="ECO:0000256" key="9">
    <source>
        <dbReference type="ARBA" id="ARBA00040857"/>
    </source>
</evidence>
<evidence type="ECO:0000256" key="7">
    <source>
        <dbReference type="ARBA" id="ARBA00023054"/>
    </source>
</evidence>
<evidence type="ECO:0000256" key="10">
    <source>
        <dbReference type="SAM" id="Coils"/>
    </source>
</evidence>
<dbReference type="GeneID" id="115471733"/>
<evidence type="ECO:0000313" key="13">
    <source>
        <dbReference type="RefSeq" id="XP_030061394.1"/>
    </source>
</evidence>
<dbReference type="Proteomes" id="UP000515156">
    <property type="component" value="Chromosome 6"/>
</dbReference>
<keyword evidence="7 10" id="KW-0175">Coiled coil</keyword>
<evidence type="ECO:0000256" key="2">
    <source>
        <dbReference type="ARBA" id="ARBA00004496"/>
    </source>
</evidence>
<dbReference type="FunCoup" id="A0A6P7YEY8">
    <property type="interactions" value="576"/>
</dbReference>
<dbReference type="InterPro" id="IPR004965">
    <property type="entry name" value="Paralemmin"/>
</dbReference>
<evidence type="ECO:0000256" key="4">
    <source>
        <dbReference type="ARBA" id="ARBA00005756"/>
    </source>
</evidence>
<dbReference type="GO" id="GO:0005737">
    <property type="term" value="C:cytoplasm"/>
    <property type="evidence" value="ECO:0007669"/>
    <property type="project" value="UniProtKB-SubCell"/>
</dbReference>
<evidence type="ECO:0000256" key="3">
    <source>
        <dbReference type="ARBA" id="ARBA00004552"/>
    </source>
</evidence>